<comment type="caution">
    <text evidence="3">The sequence shown here is derived from an EMBL/GenBank/DDBJ whole genome shotgun (WGS) entry which is preliminary data.</text>
</comment>
<feature type="chain" id="PRO_5045574224" evidence="2">
    <location>
        <begin position="33"/>
        <end position="260"/>
    </location>
</feature>
<feature type="region of interest" description="Disordered" evidence="1">
    <location>
        <begin position="230"/>
        <end position="260"/>
    </location>
</feature>
<gene>
    <name evidence="3" type="ORF">ACFPM3_26100</name>
</gene>
<feature type="signal peptide" evidence="2">
    <location>
        <begin position="1"/>
        <end position="32"/>
    </location>
</feature>
<evidence type="ECO:0000313" key="4">
    <source>
        <dbReference type="Proteomes" id="UP001595829"/>
    </source>
</evidence>
<dbReference type="EMBL" id="JBHSJD010000022">
    <property type="protein sequence ID" value="MFC5025603.1"/>
    <property type="molecule type" value="Genomic_DNA"/>
</dbReference>
<organism evidence="3 4">
    <name type="scientific">Streptomyces coeruleoprunus</name>
    <dbReference type="NCBI Taxonomy" id="285563"/>
    <lineage>
        <taxon>Bacteria</taxon>
        <taxon>Bacillati</taxon>
        <taxon>Actinomycetota</taxon>
        <taxon>Actinomycetes</taxon>
        <taxon>Kitasatosporales</taxon>
        <taxon>Streptomycetaceae</taxon>
        <taxon>Streptomyces</taxon>
    </lineage>
</organism>
<name>A0ABV9XN44_9ACTN</name>
<evidence type="ECO:0000256" key="2">
    <source>
        <dbReference type="SAM" id="SignalP"/>
    </source>
</evidence>
<dbReference type="RefSeq" id="WP_345690120.1">
    <property type="nucleotide sequence ID" value="NZ_BAABIT010000001.1"/>
</dbReference>
<evidence type="ECO:0000313" key="3">
    <source>
        <dbReference type="EMBL" id="MFC5025603.1"/>
    </source>
</evidence>
<evidence type="ECO:0000256" key="1">
    <source>
        <dbReference type="SAM" id="MobiDB-lite"/>
    </source>
</evidence>
<accession>A0ABV9XN44</accession>
<proteinExistence type="predicted"/>
<sequence length="260" mass="27800">MSTQPTQALPRTVTAAALAAALAMCGPSTAKADDGDGGKGGWHQDGLHLNAADNAKVDAFIADARDAERSISPQVRAAAWLTDAELVGFGNRLKSPDSLKRKVATSLRETPGRSVEAALATINDAVRYTLQWPDGSYTAGVAAASSHLASWGNDSIRWKNTWGNTYGYKAVNSAWRAPRSGMRFEIQFHTPASKWAQEETHKLYEEQRLPTTSPERKKELQEQQNAIFASVPVPEGADRLTAPGTLPRPVPAGAPANANG</sequence>
<keyword evidence="2" id="KW-0732">Signal</keyword>
<protein>
    <submittedName>
        <fullName evidence="3">ATP nucleotide 3'-pyrophosphokinase</fullName>
    </submittedName>
</protein>
<reference evidence="4" key="1">
    <citation type="journal article" date="2019" name="Int. J. Syst. Evol. Microbiol.">
        <title>The Global Catalogue of Microorganisms (GCM) 10K type strain sequencing project: providing services to taxonomists for standard genome sequencing and annotation.</title>
        <authorList>
            <consortium name="The Broad Institute Genomics Platform"/>
            <consortium name="The Broad Institute Genome Sequencing Center for Infectious Disease"/>
            <person name="Wu L."/>
            <person name="Ma J."/>
        </authorList>
    </citation>
    <scope>NUCLEOTIDE SEQUENCE [LARGE SCALE GENOMIC DNA]</scope>
    <source>
        <strain evidence="4">CGMCC 4.1648</strain>
    </source>
</reference>
<keyword evidence="4" id="KW-1185">Reference proteome</keyword>
<dbReference type="Proteomes" id="UP001595829">
    <property type="component" value="Unassembled WGS sequence"/>
</dbReference>